<proteinExistence type="predicted"/>
<name>A0ACB9THP8_HOLOL</name>
<comment type="caution">
    <text evidence="1">The sequence shown here is derived from an EMBL/GenBank/DDBJ whole genome shotgun (WGS) entry which is preliminary data.</text>
</comment>
<dbReference type="EMBL" id="CM043017">
    <property type="protein sequence ID" value="KAI4466219.1"/>
    <property type="molecule type" value="Genomic_DNA"/>
</dbReference>
<accession>A0ACB9THP8</accession>
<evidence type="ECO:0000313" key="2">
    <source>
        <dbReference type="Proteomes" id="UP001056778"/>
    </source>
</evidence>
<dbReference type="Proteomes" id="UP001056778">
    <property type="component" value="Chromosome 3"/>
</dbReference>
<keyword evidence="2" id="KW-1185">Reference proteome</keyword>
<organism evidence="1 2">
    <name type="scientific">Holotrichia oblita</name>
    <name type="common">Chafer beetle</name>
    <dbReference type="NCBI Taxonomy" id="644536"/>
    <lineage>
        <taxon>Eukaryota</taxon>
        <taxon>Metazoa</taxon>
        <taxon>Ecdysozoa</taxon>
        <taxon>Arthropoda</taxon>
        <taxon>Hexapoda</taxon>
        <taxon>Insecta</taxon>
        <taxon>Pterygota</taxon>
        <taxon>Neoptera</taxon>
        <taxon>Endopterygota</taxon>
        <taxon>Coleoptera</taxon>
        <taxon>Polyphaga</taxon>
        <taxon>Scarabaeiformia</taxon>
        <taxon>Scarabaeidae</taxon>
        <taxon>Melolonthinae</taxon>
        <taxon>Holotrichia</taxon>
    </lineage>
</organism>
<evidence type="ECO:0000313" key="1">
    <source>
        <dbReference type="EMBL" id="KAI4466219.1"/>
    </source>
</evidence>
<protein>
    <submittedName>
        <fullName evidence="1">Helix-turn-helix psq domain</fullName>
    </submittedName>
</protein>
<gene>
    <name evidence="1" type="ORF">MML48_3g00005002</name>
</gene>
<reference evidence="1" key="1">
    <citation type="submission" date="2022-04" db="EMBL/GenBank/DDBJ databases">
        <title>Chromosome-scale genome assembly of Holotrichia oblita Faldermann.</title>
        <authorList>
            <person name="Rongchong L."/>
        </authorList>
    </citation>
    <scope>NUCLEOTIDE SEQUENCE</scope>
    <source>
        <strain evidence="1">81SQS9</strain>
    </source>
</reference>
<sequence>MLEAMDAINERKMGLKKTSKVFQVPRSSLQRFLRKTNSDAQKVIQTQLGRKLALGRELEEQLVEYILSMEALYYGFTRKDISKMAFTLAMRNGISHAFRMD</sequence>